<name>A0ABW3M8A4_9PSEU</name>
<organism evidence="2 3">
    <name type="scientific">Kibdelosporangium lantanae</name>
    <dbReference type="NCBI Taxonomy" id="1497396"/>
    <lineage>
        <taxon>Bacteria</taxon>
        <taxon>Bacillati</taxon>
        <taxon>Actinomycetota</taxon>
        <taxon>Actinomycetes</taxon>
        <taxon>Pseudonocardiales</taxon>
        <taxon>Pseudonocardiaceae</taxon>
        <taxon>Kibdelosporangium</taxon>
    </lineage>
</organism>
<dbReference type="SUPFAM" id="SSF51556">
    <property type="entry name" value="Metallo-dependent hydrolases"/>
    <property type="match status" value="1"/>
</dbReference>
<feature type="region of interest" description="Disordered" evidence="1">
    <location>
        <begin position="90"/>
        <end position="110"/>
    </location>
</feature>
<feature type="compositionally biased region" description="Low complexity" evidence="1">
    <location>
        <begin position="99"/>
        <end position="110"/>
    </location>
</feature>
<dbReference type="InterPro" id="IPR032466">
    <property type="entry name" value="Metal_Hydrolase"/>
</dbReference>
<dbReference type="Gene3D" id="3.20.20.140">
    <property type="entry name" value="Metal-dependent hydrolases"/>
    <property type="match status" value="1"/>
</dbReference>
<dbReference type="InterPro" id="IPR043721">
    <property type="entry name" value="DUF5662"/>
</dbReference>
<protein>
    <submittedName>
        <fullName evidence="2">DUF5662 family protein</fullName>
    </submittedName>
</protein>
<dbReference type="Proteomes" id="UP001597045">
    <property type="component" value="Unassembled WGS sequence"/>
</dbReference>
<dbReference type="EMBL" id="JBHTIS010000537">
    <property type="protein sequence ID" value="MFD1046147.1"/>
    <property type="molecule type" value="Genomic_DNA"/>
</dbReference>
<evidence type="ECO:0000313" key="2">
    <source>
        <dbReference type="EMBL" id="MFD1046147.1"/>
    </source>
</evidence>
<comment type="caution">
    <text evidence="2">The sequence shown here is derived from an EMBL/GenBank/DDBJ whole genome shotgun (WGS) entry which is preliminary data.</text>
</comment>
<keyword evidence="3" id="KW-1185">Reference proteome</keyword>
<evidence type="ECO:0000313" key="3">
    <source>
        <dbReference type="Proteomes" id="UP001597045"/>
    </source>
</evidence>
<dbReference type="Pfam" id="PF18907">
    <property type="entry name" value="DUF5662"/>
    <property type="match status" value="1"/>
</dbReference>
<reference evidence="3" key="1">
    <citation type="journal article" date="2019" name="Int. J. Syst. Evol. Microbiol.">
        <title>The Global Catalogue of Microorganisms (GCM) 10K type strain sequencing project: providing services to taxonomists for standard genome sequencing and annotation.</title>
        <authorList>
            <consortium name="The Broad Institute Genomics Platform"/>
            <consortium name="The Broad Institute Genome Sequencing Center for Infectious Disease"/>
            <person name="Wu L."/>
            <person name="Ma J."/>
        </authorList>
    </citation>
    <scope>NUCLEOTIDE SEQUENCE [LARGE SCALE GENOMIC DNA]</scope>
    <source>
        <strain evidence="3">JCM 31486</strain>
    </source>
</reference>
<proteinExistence type="predicted"/>
<evidence type="ECO:0000256" key="1">
    <source>
        <dbReference type="SAM" id="MobiDB-lite"/>
    </source>
</evidence>
<accession>A0ABW3M8A4</accession>
<gene>
    <name evidence="2" type="ORF">ACFQ1S_11515</name>
</gene>
<sequence length="242" mass="26824">MPTKPADTERSTEELAGQSARLRWVSRRGCVHALPKYIKAFHGCRRQIDTHQHLVPPDYAKWMHNKGTPPGDVAEARRWARDVNEYNASVVADRPDRASGSSPPSGCPTSSALDTLHADEMVLLANNDGRYLGDPGFAPPLQFLHALVDSMGQGLRHHYAHNRHHPEHFADGVNGMTLVDLVEMLADWKAATERTFPHGDLADSLAINRERFGIAPRLMDILANTARHFGWLAAEPGRDVVP</sequence>